<sequence>MTVAGEAARLGRGRAGRVRLRRGAYVGSAHWASLTADERHLVRVEAVAAACTDPVFSHWSAAAIWGLPTIGRPDDRVHLTIAASSGGRSQGDVVRHATSAPPEPEARRGLLVTGVARTVVDLARAGGLACGLVVADAALRAGLVGSEALDDEVRRAGAGRGSRAARLVVDHADGASESPGESLSRARMIEHGFPLPVLQHELRDARGFVGRVDFWWPGARVVGEFDGRGKYGLEARTAADELWREKQREDRIRAVVDGVARWTWEDAWRGGPMAEALRRAGVR</sequence>
<reference evidence="1 2" key="1">
    <citation type="submission" date="2019-07" db="EMBL/GenBank/DDBJ databases">
        <title>Whole genome shotgun sequence of Cellulomonas persica NBRC 101101.</title>
        <authorList>
            <person name="Hosoyama A."/>
            <person name="Uohara A."/>
            <person name="Ohji S."/>
            <person name="Ichikawa N."/>
        </authorList>
    </citation>
    <scope>NUCLEOTIDE SEQUENCE [LARGE SCALE GENOMIC DNA]</scope>
    <source>
        <strain evidence="1 2">NBRC 101101</strain>
    </source>
</reference>
<proteinExistence type="predicted"/>
<keyword evidence="2" id="KW-1185">Reference proteome</keyword>
<comment type="caution">
    <text evidence="1">The sequence shown here is derived from an EMBL/GenBank/DDBJ whole genome shotgun (WGS) entry which is preliminary data.</text>
</comment>
<name>A0A510V0G9_9CELL</name>
<evidence type="ECO:0008006" key="3">
    <source>
        <dbReference type="Google" id="ProtNLM"/>
    </source>
</evidence>
<gene>
    <name evidence="1" type="ORF">CPE01_30040</name>
</gene>
<dbReference type="EMBL" id="BJUA01000021">
    <property type="protein sequence ID" value="GEK19271.1"/>
    <property type="molecule type" value="Genomic_DNA"/>
</dbReference>
<dbReference type="Proteomes" id="UP000321386">
    <property type="component" value="Unassembled WGS sequence"/>
</dbReference>
<protein>
    <recommendedName>
        <fullName evidence="3">CTP synthase</fullName>
    </recommendedName>
</protein>
<accession>A0A510V0G9</accession>
<dbReference type="AlphaFoldDB" id="A0A510V0G9"/>
<organism evidence="1 2">
    <name type="scientific">Cellulomonas persica</name>
    <dbReference type="NCBI Taxonomy" id="76861"/>
    <lineage>
        <taxon>Bacteria</taxon>
        <taxon>Bacillati</taxon>
        <taxon>Actinomycetota</taxon>
        <taxon>Actinomycetes</taxon>
        <taxon>Micrococcales</taxon>
        <taxon>Cellulomonadaceae</taxon>
        <taxon>Cellulomonas</taxon>
    </lineage>
</organism>
<evidence type="ECO:0000313" key="2">
    <source>
        <dbReference type="Proteomes" id="UP000321386"/>
    </source>
</evidence>
<evidence type="ECO:0000313" key="1">
    <source>
        <dbReference type="EMBL" id="GEK19271.1"/>
    </source>
</evidence>